<protein>
    <recommendedName>
        <fullName evidence="9">4Fe-4S Mo/W bis-MGD-type domain-containing protein</fullName>
    </recommendedName>
</protein>
<dbReference type="Gene3D" id="2.20.25.90">
    <property type="entry name" value="ADC-like domains"/>
    <property type="match status" value="1"/>
</dbReference>
<dbReference type="GO" id="GO:0030151">
    <property type="term" value="F:molybdenum ion binding"/>
    <property type="evidence" value="ECO:0007669"/>
    <property type="project" value="TreeGrafter"/>
</dbReference>
<feature type="domain" description="4Fe-4S Mo/W bis-MGD-type" evidence="9">
    <location>
        <begin position="59"/>
        <end position="117"/>
    </location>
</feature>
<dbReference type="GO" id="GO:0016491">
    <property type="term" value="F:oxidoreductase activity"/>
    <property type="evidence" value="ECO:0007669"/>
    <property type="project" value="UniProtKB-KW"/>
</dbReference>
<evidence type="ECO:0000256" key="1">
    <source>
        <dbReference type="ARBA" id="ARBA00001966"/>
    </source>
</evidence>
<evidence type="ECO:0000256" key="8">
    <source>
        <dbReference type="ARBA" id="ARBA00023014"/>
    </source>
</evidence>
<comment type="similarity">
    <text evidence="3">Belongs to the prokaryotic molybdopterin-containing oxidoreductase family.</text>
</comment>
<dbReference type="EMBL" id="UINC01035766">
    <property type="protein sequence ID" value="SVB28700.1"/>
    <property type="molecule type" value="Genomic_DNA"/>
</dbReference>
<proteinExistence type="inferred from homology"/>
<evidence type="ECO:0000313" key="10">
    <source>
        <dbReference type="EMBL" id="SVB28700.1"/>
    </source>
</evidence>
<evidence type="ECO:0000256" key="3">
    <source>
        <dbReference type="ARBA" id="ARBA00010312"/>
    </source>
</evidence>
<reference evidence="10" key="1">
    <citation type="submission" date="2018-05" db="EMBL/GenBank/DDBJ databases">
        <authorList>
            <person name="Lanie J.A."/>
            <person name="Ng W.-L."/>
            <person name="Kazmierczak K.M."/>
            <person name="Andrzejewski T.M."/>
            <person name="Davidsen T.M."/>
            <person name="Wayne K.J."/>
            <person name="Tettelin H."/>
            <person name="Glass J.I."/>
            <person name="Rusch D."/>
            <person name="Podicherti R."/>
            <person name="Tsui H.-C.T."/>
            <person name="Winkler M.E."/>
        </authorList>
    </citation>
    <scope>NUCLEOTIDE SEQUENCE</scope>
</reference>
<dbReference type="SMART" id="SM00926">
    <property type="entry name" value="Molybdop_Fe4S4"/>
    <property type="match status" value="1"/>
</dbReference>
<dbReference type="SUPFAM" id="SSF53706">
    <property type="entry name" value="Formate dehydrogenase/DMSO reductase, domains 1-3"/>
    <property type="match status" value="1"/>
</dbReference>
<dbReference type="AlphaFoldDB" id="A0A382CRD7"/>
<name>A0A382CRD7_9ZZZZ</name>
<evidence type="ECO:0000256" key="6">
    <source>
        <dbReference type="ARBA" id="ARBA00023002"/>
    </source>
</evidence>
<dbReference type="Pfam" id="PF04879">
    <property type="entry name" value="Molybdop_Fe4S4"/>
    <property type="match status" value="1"/>
</dbReference>
<dbReference type="Gene3D" id="3.40.50.740">
    <property type="match status" value="1"/>
</dbReference>
<dbReference type="PANTHER" id="PTHR43598">
    <property type="entry name" value="TUNGSTEN-CONTAINING FORMYLMETHANOFURAN DEHYDROGENASE 2 SUBUNIT B"/>
    <property type="match status" value="1"/>
</dbReference>
<dbReference type="PROSITE" id="PS51669">
    <property type="entry name" value="4FE4S_MOW_BIS_MGD"/>
    <property type="match status" value="1"/>
</dbReference>
<evidence type="ECO:0000256" key="4">
    <source>
        <dbReference type="ARBA" id="ARBA00022485"/>
    </source>
</evidence>
<evidence type="ECO:0000256" key="2">
    <source>
        <dbReference type="ARBA" id="ARBA00004196"/>
    </source>
</evidence>
<keyword evidence="5" id="KW-0479">Metal-binding</keyword>
<comment type="cofactor">
    <cofactor evidence="1">
        <name>[4Fe-4S] cluster</name>
        <dbReference type="ChEBI" id="CHEBI:49883"/>
    </cofactor>
</comment>
<dbReference type="PANTHER" id="PTHR43598:SF1">
    <property type="entry name" value="FORMATE DEHYDROGENASE-O MAJOR SUBUNIT"/>
    <property type="match status" value="1"/>
</dbReference>
<dbReference type="GO" id="GO:0009061">
    <property type="term" value="P:anaerobic respiration"/>
    <property type="evidence" value="ECO:0007669"/>
    <property type="project" value="TreeGrafter"/>
</dbReference>
<dbReference type="GO" id="GO:0051539">
    <property type="term" value="F:4 iron, 4 sulfur cluster binding"/>
    <property type="evidence" value="ECO:0007669"/>
    <property type="project" value="UniProtKB-KW"/>
</dbReference>
<keyword evidence="7" id="KW-0408">Iron</keyword>
<dbReference type="InterPro" id="IPR006656">
    <property type="entry name" value="Mopterin_OxRdtase"/>
</dbReference>
<keyword evidence="6" id="KW-0560">Oxidoreductase</keyword>
<evidence type="ECO:0000256" key="5">
    <source>
        <dbReference type="ARBA" id="ARBA00022723"/>
    </source>
</evidence>
<keyword evidence="8" id="KW-0411">Iron-sulfur</keyword>
<dbReference type="InterPro" id="IPR006963">
    <property type="entry name" value="Mopterin_OxRdtase_4Fe-4S_dom"/>
</dbReference>
<sequence>MGWTFIEDIAQRLGIIPDLDRKRSVGASGPLRTYPDSEHWHDHVELDANAWPEHVERRYSLVPTTCFNCESACGLLAYVDKDSGQVAKFEGNPHHPGSRGRNCAKGPATINQIQDTERILHPMRRVGKRGAGGWERVSWDEALDEIAAKIRASLKTGAKDRVVYHVGRPGHEGYTNRILKAWGVDGHNSHTNIC</sequence>
<gene>
    <name evidence="10" type="ORF">METZ01_LOCUS181554</name>
</gene>
<feature type="non-terminal residue" evidence="10">
    <location>
        <position position="194"/>
    </location>
</feature>
<dbReference type="GO" id="GO:0030313">
    <property type="term" value="C:cell envelope"/>
    <property type="evidence" value="ECO:0007669"/>
    <property type="project" value="UniProtKB-SubCell"/>
</dbReference>
<accession>A0A382CRD7</accession>
<organism evidence="10">
    <name type="scientific">marine metagenome</name>
    <dbReference type="NCBI Taxonomy" id="408172"/>
    <lineage>
        <taxon>unclassified sequences</taxon>
        <taxon>metagenomes</taxon>
        <taxon>ecological metagenomes</taxon>
    </lineage>
</organism>
<evidence type="ECO:0000259" key="9">
    <source>
        <dbReference type="PROSITE" id="PS51669"/>
    </source>
</evidence>
<dbReference type="GO" id="GO:0009055">
    <property type="term" value="F:electron transfer activity"/>
    <property type="evidence" value="ECO:0007669"/>
    <property type="project" value="TreeGrafter"/>
</dbReference>
<keyword evidence="4" id="KW-0004">4Fe-4S</keyword>
<evidence type="ECO:0000256" key="7">
    <source>
        <dbReference type="ARBA" id="ARBA00023004"/>
    </source>
</evidence>
<dbReference type="Pfam" id="PF00384">
    <property type="entry name" value="Molybdopterin"/>
    <property type="match status" value="1"/>
</dbReference>
<comment type="subcellular location">
    <subcellularLocation>
        <location evidence="2">Cell envelope</location>
    </subcellularLocation>
</comment>